<evidence type="ECO:0000256" key="2">
    <source>
        <dbReference type="ARBA" id="ARBA00022723"/>
    </source>
</evidence>
<dbReference type="SUPFAM" id="SSF51197">
    <property type="entry name" value="Clavaminate synthase-like"/>
    <property type="match status" value="1"/>
</dbReference>
<comment type="similarity">
    <text evidence="1">Belongs to the iron/ascorbate-dependent oxidoreductase family.</text>
</comment>
<dbReference type="EMBL" id="UINC01004479">
    <property type="protein sequence ID" value="SVA14621.1"/>
    <property type="molecule type" value="Genomic_DNA"/>
</dbReference>
<dbReference type="InterPro" id="IPR050295">
    <property type="entry name" value="Plant_2OG-oxidoreductases"/>
</dbReference>
<protein>
    <recommendedName>
        <fullName evidence="4">Fe2OG dioxygenase domain-containing protein</fullName>
    </recommendedName>
</protein>
<dbReference type="AlphaFoldDB" id="A0A381TGI3"/>
<evidence type="ECO:0000256" key="3">
    <source>
        <dbReference type="ARBA" id="ARBA00023004"/>
    </source>
</evidence>
<sequence length="329" mass="37557">METLSLNNFKIDPKSPAAKQEINQLKEALLGEGFFLLIDHGIENEIIDKAYEQSEIFHNLDDDDPRKQATHYRYSHFGRGWSPCGEEPAYSAGTKATCSAFDMCYEIAEVDTEHENYGPNLWPLEMPEYQEAVYDYYLKFSELEQKVANAIEEALGLNKDHITSKMTERSPSTMRLIFYPPVKEKPEDNLFGISAHTDYEVFTLLTQSQPGSQLQKRSGDWHTVESDRYQVIVMIGDILEVLTNGQVRATPHRVPPVSWVRYSITRFCAIDGHYVVEPLEQFIDPKKGPLYEPVSQQKNIKDGLEQAAANSEAMVQQIRALQKVSKKTN</sequence>
<keyword evidence="2" id="KW-0479">Metal-binding</keyword>
<evidence type="ECO:0000256" key="1">
    <source>
        <dbReference type="ARBA" id="ARBA00008056"/>
    </source>
</evidence>
<dbReference type="PANTHER" id="PTHR47991">
    <property type="entry name" value="OXOGLUTARATE/IRON-DEPENDENT DIOXYGENASE"/>
    <property type="match status" value="1"/>
</dbReference>
<evidence type="ECO:0000313" key="5">
    <source>
        <dbReference type="EMBL" id="SVA14621.1"/>
    </source>
</evidence>
<dbReference type="InterPro" id="IPR027443">
    <property type="entry name" value="IPNS-like_sf"/>
</dbReference>
<evidence type="ECO:0000259" key="4">
    <source>
        <dbReference type="PROSITE" id="PS51471"/>
    </source>
</evidence>
<dbReference type="InterPro" id="IPR044861">
    <property type="entry name" value="IPNS-like_FE2OG_OXY"/>
</dbReference>
<dbReference type="InterPro" id="IPR005123">
    <property type="entry name" value="Oxoglu/Fe-dep_dioxygenase_dom"/>
</dbReference>
<keyword evidence="3" id="KW-0408">Iron</keyword>
<dbReference type="Pfam" id="PF14226">
    <property type="entry name" value="DIOX_N"/>
    <property type="match status" value="1"/>
</dbReference>
<dbReference type="InterPro" id="IPR026992">
    <property type="entry name" value="DIOX_N"/>
</dbReference>
<dbReference type="GO" id="GO:0046872">
    <property type="term" value="F:metal ion binding"/>
    <property type="evidence" value="ECO:0007669"/>
    <property type="project" value="UniProtKB-KW"/>
</dbReference>
<organism evidence="5">
    <name type="scientific">marine metagenome</name>
    <dbReference type="NCBI Taxonomy" id="408172"/>
    <lineage>
        <taxon>unclassified sequences</taxon>
        <taxon>metagenomes</taxon>
        <taxon>ecological metagenomes</taxon>
    </lineage>
</organism>
<proteinExistence type="inferred from homology"/>
<feature type="domain" description="Fe2OG dioxygenase" evidence="4">
    <location>
        <begin position="170"/>
        <end position="270"/>
    </location>
</feature>
<dbReference type="Gene3D" id="2.60.120.330">
    <property type="entry name" value="B-lactam Antibiotic, Isopenicillin N Synthase, Chain"/>
    <property type="match status" value="1"/>
</dbReference>
<dbReference type="Pfam" id="PF03171">
    <property type="entry name" value="2OG-FeII_Oxy"/>
    <property type="match status" value="1"/>
</dbReference>
<dbReference type="PROSITE" id="PS51471">
    <property type="entry name" value="FE2OG_OXY"/>
    <property type="match status" value="1"/>
</dbReference>
<gene>
    <name evidence="5" type="ORF">METZ01_LOCUS67475</name>
</gene>
<name>A0A381TGI3_9ZZZZ</name>
<accession>A0A381TGI3</accession>
<reference evidence="5" key="1">
    <citation type="submission" date="2018-05" db="EMBL/GenBank/DDBJ databases">
        <authorList>
            <person name="Lanie J.A."/>
            <person name="Ng W.-L."/>
            <person name="Kazmierczak K.M."/>
            <person name="Andrzejewski T.M."/>
            <person name="Davidsen T.M."/>
            <person name="Wayne K.J."/>
            <person name="Tettelin H."/>
            <person name="Glass J.I."/>
            <person name="Rusch D."/>
            <person name="Podicherti R."/>
            <person name="Tsui H.-C.T."/>
            <person name="Winkler M.E."/>
        </authorList>
    </citation>
    <scope>NUCLEOTIDE SEQUENCE</scope>
</reference>